<sequence length="101" mass="10997">MATGRFSNGKMLVDLLATQIQDKNITWGVNYASAATGILDEIGRHLSLYDFGLRKFLLAAIGPLGCIPNQISRGLFPTGTYKDEVSLRLIEHAAALEGMEE</sequence>
<name>A0ABU6R5Q4_9FABA</name>
<reference evidence="2 3" key="1">
    <citation type="journal article" date="2023" name="Plants (Basel)">
        <title>Bridging the Gap: Combining Genomics and Transcriptomics Approaches to Understand Stylosanthes scabra, an Orphan Legume from the Brazilian Caatinga.</title>
        <authorList>
            <person name="Ferreira-Neto J.R.C."/>
            <person name="da Silva M.D."/>
            <person name="Binneck E."/>
            <person name="de Melo N.F."/>
            <person name="da Silva R.H."/>
            <person name="de Melo A.L.T.M."/>
            <person name="Pandolfi V."/>
            <person name="Bustamante F.O."/>
            <person name="Brasileiro-Vidal A.C."/>
            <person name="Benko-Iseppon A.M."/>
        </authorList>
    </citation>
    <scope>NUCLEOTIDE SEQUENCE [LARGE SCALE GENOMIC DNA]</scope>
    <source>
        <tissue evidence="2">Leaves</tissue>
    </source>
</reference>
<proteinExistence type="inferred from homology"/>
<dbReference type="EMBL" id="JASCZI010030224">
    <property type="protein sequence ID" value="MED6118932.1"/>
    <property type="molecule type" value="Genomic_DNA"/>
</dbReference>
<accession>A0ABU6R5Q4</accession>
<protein>
    <submittedName>
        <fullName evidence="2">Uncharacterized protein</fullName>
    </submittedName>
</protein>
<dbReference type="PANTHER" id="PTHR45650:SF32">
    <property type="entry name" value="GDSL-LIKE LIPASE_ACYLHYDROLASE"/>
    <property type="match status" value="1"/>
</dbReference>
<evidence type="ECO:0000313" key="3">
    <source>
        <dbReference type="Proteomes" id="UP001341840"/>
    </source>
</evidence>
<comment type="caution">
    <text evidence="2">The sequence shown here is derived from an EMBL/GenBank/DDBJ whole genome shotgun (WGS) entry which is preliminary data.</text>
</comment>
<dbReference type="Proteomes" id="UP001341840">
    <property type="component" value="Unassembled WGS sequence"/>
</dbReference>
<comment type="similarity">
    <text evidence="1">Belongs to the 'GDSL' lipolytic enzyme family.</text>
</comment>
<gene>
    <name evidence="2" type="ORF">PIB30_007437</name>
</gene>
<dbReference type="InterPro" id="IPR051238">
    <property type="entry name" value="GDSL_esterase/lipase"/>
</dbReference>
<organism evidence="2 3">
    <name type="scientific">Stylosanthes scabra</name>
    <dbReference type="NCBI Taxonomy" id="79078"/>
    <lineage>
        <taxon>Eukaryota</taxon>
        <taxon>Viridiplantae</taxon>
        <taxon>Streptophyta</taxon>
        <taxon>Embryophyta</taxon>
        <taxon>Tracheophyta</taxon>
        <taxon>Spermatophyta</taxon>
        <taxon>Magnoliopsida</taxon>
        <taxon>eudicotyledons</taxon>
        <taxon>Gunneridae</taxon>
        <taxon>Pentapetalae</taxon>
        <taxon>rosids</taxon>
        <taxon>fabids</taxon>
        <taxon>Fabales</taxon>
        <taxon>Fabaceae</taxon>
        <taxon>Papilionoideae</taxon>
        <taxon>50 kb inversion clade</taxon>
        <taxon>dalbergioids sensu lato</taxon>
        <taxon>Dalbergieae</taxon>
        <taxon>Pterocarpus clade</taxon>
        <taxon>Stylosanthes</taxon>
    </lineage>
</organism>
<keyword evidence="3" id="KW-1185">Reference proteome</keyword>
<dbReference type="PANTHER" id="PTHR45650">
    <property type="entry name" value="GDSL-LIKE LIPASE/ACYLHYDROLASE-RELATED"/>
    <property type="match status" value="1"/>
</dbReference>
<evidence type="ECO:0000313" key="2">
    <source>
        <dbReference type="EMBL" id="MED6118932.1"/>
    </source>
</evidence>
<evidence type="ECO:0000256" key="1">
    <source>
        <dbReference type="ARBA" id="ARBA00008668"/>
    </source>
</evidence>